<dbReference type="AlphaFoldDB" id="A0AAV6VN67"/>
<evidence type="ECO:0000256" key="1">
    <source>
        <dbReference type="ARBA" id="ARBA00022483"/>
    </source>
</evidence>
<evidence type="ECO:0000313" key="4">
    <source>
        <dbReference type="Proteomes" id="UP000827092"/>
    </source>
</evidence>
<feature type="domain" description="MHD1" evidence="2">
    <location>
        <begin position="79"/>
        <end position="222"/>
    </location>
</feature>
<organism evidence="3 4">
    <name type="scientific">Oedothorax gibbosus</name>
    <dbReference type="NCBI Taxonomy" id="931172"/>
    <lineage>
        <taxon>Eukaryota</taxon>
        <taxon>Metazoa</taxon>
        <taxon>Ecdysozoa</taxon>
        <taxon>Arthropoda</taxon>
        <taxon>Chelicerata</taxon>
        <taxon>Arachnida</taxon>
        <taxon>Araneae</taxon>
        <taxon>Araneomorphae</taxon>
        <taxon>Entelegynae</taxon>
        <taxon>Araneoidea</taxon>
        <taxon>Linyphiidae</taxon>
        <taxon>Erigoninae</taxon>
        <taxon>Oedothorax</taxon>
    </lineage>
</organism>
<dbReference type="InterPro" id="IPR014770">
    <property type="entry name" value="Munc13_1"/>
</dbReference>
<evidence type="ECO:0000259" key="2">
    <source>
        <dbReference type="PROSITE" id="PS51258"/>
    </source>
</evidence>
<proteinExistence type="predicted"/>
<keyword evidence="1" id="KW-0268">Exocytosis</keyword>
<protein>
    <recommendedName>
        <fullName evidence="2">MHD1 domain-containing protein</fullName>
    </recommendedName>
</protein>
<dbReference type="InterPro" id="IPR052095">
    <property type="entry name" value="UNC-13_domain"/>
</dbReference>
<dbReference type="PANTHER" id="PTHR45999:SF4">
    <property type="entry name" value="UNC-13-4A, ISOFORM B"/>
    <property type="match status" value="1"/>
</dbReference>
<evidence type="ECO:0000313" key="3">
    <source>
        <dbReference type="EMBL" id="KAG8198252.1"/>
    </source>
</evidence>
<reference evidence="3 4" key="1">
    <citation type="journal article" date="2022" name="Nat. Ecol. Evol.">
        <title>A masculinizing supergene underlies an exaggerated male reproductive morph in a spider.</title>
        <authorList>
            <person name="Hendrickx F."/>
            <person name="De Corte Z."/>
            <person name="Sonet G."/>
            <person name="Van Belleghem S.M."/>
            <person name="Kostlbacher S."/>
            <person name="Vangestel C."/>
        </authorList>
    </citation>
    <scope>NUCLEOTIDE SEQUENCE [LARGE SCALE GENOMIC DNA]</scope>
    <source>
        <strain evidence="3">W744_W776</strain>
    </source>
</reference>
<dbReference type="GO" id="GO:0006887">
    <property type="term" value="P:exocytosis"/>
    <property type="evidence" value="ECO:0007669"/>
    <property type="project" value="UniProtKB-KW"/>
</dbReference>
<accession>A0AAV6VN67</accession>
<name>A0AAV6VN67_9ARAC</name>
<dbReference type="PANTHER" id="PTHR45999">
    <property type="entry name" value="UNC-13-4A, ISOFORM B"/>
    <property type="match status" value="1"/>
</dbReference>
<sequence length="318" mass="36936">MNADLQKGRNFYQLTFEMIEVNFGAAVYRQMSRWLIEEIKFKIGEVACQTVGDTTYYYTHQTREQINRFLSKLSGIEVFELHIVLQEFSSFKSCLSEEDQASLPVSYCHQWFEDYITEWFTIAKTKIRGRIHFAMEFDKELNTQPQGVVIDVQDEGPKPQPALTVPLKVKYSSSSVEAVQAFSQLREFWHQLLWPDKYTAYPFILLIVEATTTAAVLYSNLLWKRLRDDSNCFGEKGYFLVNKKVILYMNNLENVHYDLNQLEEAIGLDDVLQAVINKEQQIAAEMLCAKVTNPIEKAQTHVRTMIDCFVRSVAYHVS</sequence>
<dbReference type="Gene3D" id="1.10.357.50">
    <property type="match status" value="1"/>
</dbReference>
<keyword evidence="4" id="KW-1185">Reference proteome</keyword>
<gene>
    <name evidence="3" type="ORF">JTE90_021509</name>
</gene>
<dbReference type="Proteomes" id="UP000827092">
    <property type="component" value="Unassembled WGS sequence"/>
</dbReference>
<dbReference type="PROSITE" id="PS51258">
    <property type="entry name" value="MHD1"/>
    <property type="match status" value="1"/>
</dbReference>
<comment type="caution">
    <text evidence="3">The sequence shown here is derived from an EMBL/GenBank/DDBJ whole genome shotgun (WGS) entry which is preliminary data.</text>
</comment>
<dbReference type="GO" id="GO:0099503">
    <property type="term" value="C:secretory vesicle"/>
    <property type="evidence" value="ECO:0007669"/>
    <property type="project" value="TreeGrafter"/>
</dbReference>
<dbReference type="EMBL" id="JAFNEN010000041">
    <property type="protein sequence ID" value="KAG8198252.1"/>
    <property type="molecule type" value="Genomic_DNA"/>
</dbReference>